<dbReference type="GO" id="GO:0006520">
    <property type="term" value="P:amino acid metabolic process"/>
    <property type="evidence" value="ECO:0000318"/>
    <property type="project" value="GO_Central"/>
</dbReference>
<name>A0A1S4DAX0_TOBAC</name>
<organism evidence="8 9">
    <name type="scientific">Nicotiana tabacum</name>
    <name type="common">Common tobacco</name>
    <dbReference type="NCBI Taxonomy" id="4097"/>
    <lineage>
        <taxon>Eukaryota</taxon>
        <taxon>Viridiplantae</taxon>
        <taxon>Streptophyta</taxon>
        <taxon>Embryophyta</taxon>
        <taxon>Tracheophyta</taxon>
        <taxon>Spermatophyta</taxon>
        <taxon>Magnoliopsida</taxon>
        <taxon>eudicotyledons</taxon>
        <taxon>Gunneridae</taxon>
        <taxon>Pentapetalae</taxon>
        <taxon>asterids</taxon>
        <taxon>lamiids</taxon>
        <taxon>Solanales</taxon>
        <taxon>Solanaceae</taxon>
        <taxon>Nicotianoideae</taxon>
        <taxon>Nicotianeae</taxon>
        <taxon>Nicotiana</taxon>
    </lineage>
</organism>
<proteinExistence type="inferred from homology"/>
<dbReference type="Gene3D" id="2.10.25.30">
    <property type="entry name" value="EGF-like, alliinase"/>
    <property type="match status" value="1"/>
</dbReference>
<dbReference type="AlphaFoldDB" id="A0A1S4DAX0"/>
<dbReference type="InterPro" id="IPR037029">
    <property type="entry name" value="Alliinase_N_sf"/>
</dbReference>
<keyword evidence="4" id="KW-0663">Pyridoxal phosphate</keyword>
<dbReference type="Pfam" id="PF04864">
    <property type="entry name" value="Alliinase_C"/>
    <property type="match status" value="1"/>
</dbReference>
<dbReference type="KEGG" id="nta:107827889"/>
<evidence type="ECO:0000256" key="1">
    <source>
        <dbReference type="ARBA" id="ARBA00001933"/>
    </source>
</evidence>
<keyword evidence="5" id="KW-0812">Transmembrane</keyword>
<keyword evidence="8" id="KW-1185">Reference proteome</keyword>
<evidence type="ECO:0000259" key="6">
    <source>
        <dbReference type="Pfam" id="PF04863"/>
    </source>
</evidence>
<reference evidence="9" key="2">
    <citation type="submission" date="2025-08" db="UniProtKB">
        <authorList>
            <consortium name="RefSeq"/>
        </authorList>
    </citation>
    <scope>IDENTIFICATION</scope>
    <source>
        <tissue evidence="9">Leaf</tissue>
    </source>
</reference>
<feature type="domain" description="Alliinase C-terminal" evidence="7">
    <location>
        <begin position="92"/>
        <end position="448"/>
    </location>
</feature>
<dbReference type="SMR" id="A0A1S4DAX0"/>
<dbReference type="Gene3D" id="3.40.640.10">
    <property type="entry name" value="Type I PLP-dependent aspartate aminotransferase-like (Major domain)"/>
    <property type="match status" value="1"/>
</dbReference>
<comment type="similarity">
    <text evidence="2">Belongs to the alliinase family.</text>
</comment>
<evidence type="ECO:0000313" key="9">
    <source>
        <dbReference type="RefSeq" id="XP_016510595.1"/>
    </source>
</evidence>
<dbReference type="Proteomes" id="UP000790787">
    <property type="component" value="Chromosome 15"/>
</dbReference>
<accession>A0A1S4DAX0</accession>
<dbReference type="Pfam" id="PF04863">
    <property type="entry name" value="EGF_alliinase"/>
    <property type="match status" value="1"/>
</dbReference>
<evidence type="ECO:0000256" key="5">
    <source>
        <dbReference type="SAM" id="Phobius"/>
    </source>
</evidence>
<dbReference type="PANTHER" id="PTHR43795">
    <property type="entry name" value="BIFUNCTIONAL ASPARTATE AMINOTRANSFERASE AND GLUTAMATE/ASPARTATE-PREPHENATE AMINOTRANSFERASE-RELATED"/>
    <property type="match status" value="1"/>
</dbReference>
<sequence>MAKDIQRFSYVMCLLVSILVNIFFFKNMYYEKEKLSWSQRAAEEAEAVASISCSGNGRVYIDSIVVDGKPICECYSCYGGPDCSLFFPNCPVNVESGDPLFLEPFWIQNAASSAVVVAGWHRMSYSFPNQSHISKELEKSIRKIHAIAKNAITDGRYIVFGVGSTQLLNAAVHALSMEKPSSSFPAKVVAKIPYYRPYKLQTEFFQTLHYEFEGDSSILRNKSDFAGVVIEFVTSPNNPDGNLRSPVLKGPNVKTIYDHAYYWPHYTAIPAPADKDLMLFSISKLTGHAGSRFGWAIVKDVNVYKRMMDYIVLAEMGFSKDTQLRALTLLKVVAQGNGKQIFNFGHEIMRDRWEKMSHVFSLSKRFRLQSIPTQYCTFLDRTREPSPGYAWVKCKRKEDKNCTQVFRVAKIIGRPGSKFFAKNRYVRLSLLKGQHDFEMLIRRLKQLVSREDEEGVQPMSSF</sequence>
<dbReference type="InterPro" id="IPR006947">
    <property type="entry name" value="EGF_alliinase"/>
</dbReference>
<dbReference type="OrthoDB" id="2020362at2759"/>
<evidence type="ECO:0000259" key="7">
    <source>
        <dbReference type="Pfam" id="PF04864"/>
    </source>
</evidence>
<evidence type="ECO:0000256" key="3">
    <source>
        <dbReference type="ARBA" id="ARBA00022576"/>
    </source>
</evidence>
<dbReference type="SUPFAM" id="SSF53383">
    <property type="entry name" value="PLP-dependent transferases"/>
    <property type="match status" value="1"/>
</dbReference>
<dbReference type="OMA" id="DVMRAKW"/>
<comment type="cofactor">
    <cofactor evidence="1">
        <name>pyridoxal 5'-phosphate</name>
        <dbReference type="ChEBI" id="CHEBI:597326"/>
    </cofactor>
</comment>
<dbReference type="InterPro" id="IPR050478">
    <property type="entry name" value="Ethylene_sulfur-biosynth"/>
</dbReference>
<feature type="domain" description="Alliinase EGF-like" evidence="6">
    <location>
        <begin position="36"/>
        <end position="90"/>
    </location>
</feature>
<evidence type="ECO:0000256" key="4">
    <source>
        <dbReference type="ARBA" id="ARBA00022898"/>
    </source>
</evidence>
<dbReference type="CDD" id="cd00609">
    <property type="entry name" value="AAT_like"/>
    <property type="match status" value="1"/>
</dbReference>
<evidence type="ECO:0000256" key="2">
    <source>
        <dbReference type="ARBA" id="ARBA00006312"/>
    </source>
</evidence>
<dbReference type="GO" id="GO:0008483">
    <property type="term" value="F:transaminase activity"/>
    <property type="evidence" value="ECO:0000318"/>
    <property type="project" value="GO_Central"/>
</dbReference>
<dbReference type="PANTHER" id="PTHR43795:SF20">
    <property type="entry name" value="TRYPTOPHAN AMINOTRANSFERASE-RELATED PROTEIN 3"/>
    <property type="match status" value="1"/>
</dbReference>
<dbReference type="InterPro" id="IPR006948">
    <property type="entry name" value="Alliinase_C"/>
</dbReference>
<dbReference type="PaxDb" id="4097-A0A1S4DAX0"/>
<dbReference type="InterPro" id="IPR015421">
    <property type="entry name" value="PyrdxlP-dep_Trfase_major"/>
</dbReference>
<keyword evidence="5" id="KW-1133">Transmembrane helix</keyword>
<dbReference type="Gene3D" id="3.90.1150.10">
    <property type="entry name" value="Aspartate Aminotransferase, domain 1"/>
    <property type="match status" value="1"/>
</dbReference>
<gene>
    <name evidence="9" type="primary">LOC107827889</name>
</gene>
<dbReference type="GO" id="GO:0016846">
    <property type="term" value="F:carbon-sulfur lyase activity"/>
    <property type="evidence" value="ECO:0007669"/>
    <property type="project" value="InterPro"/>
</dbReference>
<reference evidence="8" key="1">
    <citation type="journal article" date="2014" name="Nat. Commun.">
        <title>The tobacco genome sequence and its comparison with those of tomato and potato.</title>
        <authorList>
            <person name="Sierro N."/>
            <person name="Battey J.N."/>
            <person name="Ouadi S."/>
            <person name="Bakaher N."/>
            <person name="Bovet L."/>
            <person name="Willig A."/>
            <person name="Goepfert S."/>
            <person name="Peitsch M.C."/>
            <person name="Ivanov N.V."/>
        </authorList>
    </citation>
    <scope>NUCLEOTIDE SEQUENCE [LARGE SCALE GENOMIC DNA]</scope>
</reference>
<dbReference type="RefSeq" id="XP_016510595.1">
    <property type="nucleotide sequence ID" value="XM_016655109.2"/>
</dbReference>
<keyword evidence="5" id="KW-0472">Membrane</keyword>
<protein>
    <submittedName>
        <fullName evidence="9">Tryptophan aminotransferase-related protein 4-like</fullName>
    </submittedName>
</protein>
<dbReference type="STRING" id="4097.A0A1S4DAX0"/>
<keyword evidence="3" id="KW-0808">Transferase</keyword>
<dbReference type="GeneID" id="107827889"/>
<keyword evidence="3" id="KW-0032">Aminotransferase</keyword>
<feature type="transmembrane region" description="Helical" evidence="5">
    <location>
        <begin position="7"/>
        <end position="25"/>
    </location>
</feature>
<dbReference type="InterPro" id="IPR015422">
    <property type="entry name" value="PyrdxlP-dep_Trfase_small"/>
</dbReference>
<dbReference type="RefSeq" id="XP_016510595.1">
    <property type="nucleotide sequence ID" value="XM_016655109.1"/>
</dbReference>
<dbReference type="InterPro" id="IPR015424">
    <property type="entry name" value="PyrdxlP-dep_Trfase"/>
</dbReference>
<evidence type="ECO:0000313" key="8">
    <source>
        <dbReference type="Proteomes" id="UP000790787"/>
    </source>
</evidence>